<dbReference type="PANTHER" id="PTHR10039:SF17">
    <property type="entry name" value="FUNGAL STAND N-TERMINAL GOODBYE DOMAIN-CONTAINING PROTEIN-RELATED"/>
    <property type="match status" value="1"/>
</dbReference>
<proteinExistence type="predicted"/>
<organism evidence="3 4">
    <name type="scientific">Candolleomyces aberdarensis</name>
    <dbReference type="NCBI Taxonomy" id="2316362"/>
    <lineage>
        <taxon>Eukaryota</taxon>
        <taxon>Fungi</taxon>
        <taxon>Dikarya</taxon>
        <taxon>Basidiomycota</taxon>
        <taxon>Agaricomycotina</taxon>
        <taxon>Agaricomycetes</taxon>
        <taxon>Agaricomycetidae</taxon>
        <taxon>Agaricales</taxon>
        <taxon>Agaricineae</taxon>
        <taxon>Psathyrellaceae</taxon>
        <taxon>Candolleomyces</taxon>
    </lineage>
</organism>
<sequence length="595" mass="66583">MPSDLILRLNPIIDASHTRNRKTSPPDSACFPGTRKVVIRGITSWIDTRIILGTTAAHVYWFHGFAGSGKSAISLEIARIYAGSGRLLASYFFFRNAGDRSGMARFAVTLASQLVAAVPATASFIQAAIEAEPGLLTQGVSLATQLERLVYGPFRAAVKRGIIVKTLIKGPFVVVIDGLDEWEDEQGVMDFIDHMLDYFKRHPSIPLRFFIASRVEEHIRTRLENDLVFLANLDSHGARRDIEMFLEGSFEAASLNNRVIQEYVRAHGEWPTKWDMKKLVEHINGSFVLASTIFKFIIQPATAKDPSTPMERLPLTLELNGLDPLYAQTLARSQHFSHFRHILSTIALLERPLPIVGIATLLGIERSKIVQVLLNLQAIIHVPGTDEEDKVTVCHTSLRDFLTMESRSGEFFVPPSFHLHLSYQSFSSFFEGSGDLASSEESGSPAFEESGGPAYEYGRAYTDVHWKSCALSDTCDLVNEIERLEASQPLHTNKLPHCAFLCTMLFYSLSLETFDDILYGLTESAKQLALAAESSDRRIRLWLEEDFEYGMPESSVRTVQFTKQTYETLKHDLQRASTAIRAKVCPFEFHPSIGT</sequence>
<dbReference type="OrthoDB" id="3018304at2759"/>
<evidence type="ECO:0000259" key="2">
    <source>
        <dbReference type="Pfam" id="PF24883"/>
    </source>
</evidence>
<dbReference type="InterPro" id="IPR027417">
    <property type="entry name" value="P-loop_NTPase"/>
</dbReference>
<protein>
    <recommendedName>
        <fullName evidence="2">Nephrocystin 3-like N-terminal domain-containing protein</fullName>
    </recommendedName>
</protein>
<feature type="domain" description="Nephrocystin 3-like N-terminal" evidence="2">
    <location>
        <begin position="55"/>
        <end position="214"/>
    </location>
</feature>
<dbReference type="AlphaFoldDB" id="A0A4Q2D6Z6"/>
<comment type="caution">
    <text evidence="3">The sequence shown here is derived from an EMBL/GenBank/DDBJ whole genome shotgun (WGS) entry which is preliminary data.</text>
</comment>
<keyword evidence="1" id="KW-0677">Repeat</keyword>
<evidence type="ECO:0000313" key="4">
    <source>
        <dbReference type="Proteomes" id="UP000290288"/>
    </source>
</evidence>
<evidence type="ECO:0000256" key="1">
    <source>
        <dbReference type="ARBA" id="ARBA00022737"/>
    </source>
</evidence>
<dbReference type="Pfam" id="PF24883">
    <property type="entry name" value="NPHP3_N"/>
    <property type="match status" value="1"/>
</dbReference>
<dbReference type="SUPFAM" id="SSF52540">
    <property type="entry name" value="P-loop containing nucleoside triphosphate hydrolases"/>
    <property type="match status" value="1"/>
</dbReference>
<gene>
    <name evidence="3" type="ORF">EST38_g10586</name>
</gene>
<reference evidence="3 4" key="1">
    <citation type="submission" date="2019-01" db="EMBL/GenBank/DDBJ databases">
        <title>Draft genome sequence of Psathyrella aberdarensis IHI B618.</title>
        <authorList>
            <person name="Buettner E."/>
            <person name="Kellner H."/>
        </authorList>
    </citation>
    <scope>NUCLEOTIDE SEQUENCE [LARGE SCALE GENOMIC DNA]</scope>
    <source>
        <strain evidence="3 4">IHI B618</strain>
    </source>
</reference>
<evidence type="ECO:0000313" key="3">
    <source>
        <dbReference type="EMBL" id="RXW15270.1"/>
    </source>
</evidence>
<dbReference type="InterPro" id="IPR056884">
    <property type="entry name" value="NPHP3-like_N"/>
</dbReference>
<dbReference type="PANTHER" id="PTHR10039">
    <property type="entry name" value="AMELOGENIN"/>
    <property type="match status" value="1"/>
</dbReference>
<dbReference type="EMBL" id="SDEE01000572">
    <property type="protein sequence ID" value="RXW15270.1"/>
    <property type="molecule type" value="Genomic_DNA"/>
</dbReference>
<dbReference type="Proteomes" id="UP000290288">
    <property type="component" value="Unassembled WGS sequence"/>
</dbReference>
<dbReference type="STRING" id="2316362.A0A4Q2D6Z6"/>
<accession>A0A4Q2D6Z6</accession>
<keyword evidence="4" id="KW-1185">Reference proteome</keyword>
<name>A0A4Q2D6Z6_9AGAR</name>